<dbReference type="Gene3D" id="3.40.50.620">
    <property type="entry name" value="HUPs"/>
    <property type="match status" value="1"/>
</dbReference>
<feature type="domain" description="UspA" evidence="2">
    <location>
        <begin position="1"/>
        <end position="140"/>
    </location>
</feature>
<dbReference type="PANTHER" id="PTHR46268:SF6">
    <property type="entry name" value="UNIVERSAL STRESS PROTEIN UP12"/>
    <property type="match status" value="1"/>
</dbReference>
<name>M0NDS4_9EURY</name>
<accession>M0NDS4</accession>
<dbReference type="PRINTS" id="PR01438">
    <property type="entry name" value="UNVRSLSTRESS"/>
</dbReference>
<evidence type="ECO:0000313" key="3">
    <source>
        <dbReference type="EMBL" id="EMA56122.1"/>
    </source>
</evidence>
<dbReference type="PATRIC" id="fig|1227457.3.peg.716"/>
<evidence type="ECO:0000313" key="4">
    <source>
        <dbReference type="Proteomes" id="UP000011680"/>
    </source>
</evidence>
<dbReference type="STRING" id="1227457.C451_03984"/>
<dbReference type="OrthoDB" id="105697at2157"/>
<organism evidence="3 4">
    <name type="scientific">Halococcus thailandensis JCM 13552</name>
    <dbReference type="NCBI Taxonomy" id="1227457"/>
    <lineage>
        <taxon>Archaea</taxon>
        <taxon>Methanobacteriati</taxon>
        <taxon>Methanobacteriota</taxon>
        <taxon>Stenosarchaea group</taxon>
        <taxon>Halobacteria</taxon>
        <taxon>Halobacteriales</taxon>
        <taxon>Halococcaceae</taxon>
        <taxon>Halococcus</taxon>
    </lineage>
</organism>
<dbReference type="Proteomes" id="UP000011680">
    <property type="component" value="Unassembled WGS sequence"/>
</dbReference>
<dbReference type="EMBL" id="AOMF01000091">
    <property type="protein sequence ID" value="EMA56122.1"/>
    <property type="molecule type" value="Genomic_DNA"/>
</dbReference>
<comment type="caution">
    <text evidence="3">The sequence shown here is derived from an EMBL/GenBank/DDBJ whole genome shotgun (WGS) entry which is preliminary data.</text>
</comment>
<dbReference type="PANTHER" id="PTHR46268">
    <property type="entry name" value="STRESS RESPONSE PROTEIN NHAX"/>
    <property type="match status" value="1"/>
</dbReference>
<dbReference type="InterPro" id="IPR006015">
    <property type="entry name" value="Universal_stress_UspA"/>
</dbReference>
<dbReference type="InterPro" id="IPR014729">
    <property type="entry name" value="Rossmann-like_a/b/a_fold"/>
</dbReference>
<dbReference type="InterPro" id="IPR006016">
    <property type="entry name" value="UspA"/>
</dbReference>
<sequence length="144" mass="15441">MYENILVPTDGSEGANMAAEHALGIAGTYGATVHVLYVVDVRMSPISTDMDREEVVQLLEQSGGTPTTPVLQRAEGTDVPATEAIRLGVPHETIHEYVDEEDINLVVMGTHGRTGLERTLLGSTTERVVRTVDTPVMTVPLSGD</sequence>
<dbReference type="Pfam" id="PF00582">
    <property type="entry name" value="Usp"/>
    <property type="match status" value="1"/>
</dbReference>
<dbReference type="AlphaFoldDB" id="M0NDS4"/>
<protein>
    <submittedName>
        <fullName evidence="3">UspA domain-containing protein</fullName>
    </submittedName>
</protein>
<gene>
    <name evidence="3" type="ORF">C451_03984</name>
</gene>
<keyword evidence="4" id="KW-1185">Reference proteome</keyword>
<reference evidence="3 4" key="1">
    <citation type="journal article" date="2014" name="PLoS Genet.">
        <title>Phylogenetically driven sequencing of extremely halophilic archaea reveals strategies for static and dynamic osmo-response.</title>
        <authorList>
            <person name="Becker E.A."/>
            <person name="Seitzer P.M."/>
            <person name="Tritt A."/>
            <person name="Larsen D."/>
            <person name="Krusor M."/>
            <person name="Yao A.I."/>
            <person name="Wu D."/>
            <person name="Madern D."/>
            <person name="Eisen J.A."/>
            <person name="Darling A.E."/>
            <person name="Facciotti M.T."/>
        </authorList>
    </citation>
    <scope>NUCLEOTIDE SEQUENCE [LARGE SCALE GENOMIC DNA]</scope>
    <source>
        <strain evidence="3 4">JCM 13552</strain>
    </source>
</reference>
<dbReference type="SUPFAM" id="SSF52402">
    <property type="entry name" value="Adenine nucleotide alpha hydrolases-like"/>
    <property type="match status" value="1"/>
</dbReference>
<dbReference type="RefSeq" id="WP_007737891.1">
    <property type="nucleotide sequence ID" value="NZ_AOMF01000091.1"/>
</dbReference>
<evidence type="ECO:0000259" key="2">
    <source>
        <dbReference type="Pfam" id="PF00582"/>
    </source>
</evidence>
<dbReference type="eggNOG" id="arCOG02053">
    <property type="taxonomic scope" value="Archaea"/>
</dbReference>
<comment type="similarity">
    <text evidence="1">Belongs to the universal stress protein A family.</text>
</comment>
<dbReference type="CDD" id="cd00293">
    <property type="entry name" value="USP-like"/>
    <property type="match status" value="1"/>
</dbReference>
<evidence type="ECO:0000256" key="1">
    <source>
        <dbReference type="ARBA" id="ARBA00008791"/>
    </source>
</evidence>
<proteinExistence type="inferred from homology"/>